<comment type="caution">
    <text evidence="2">The sequence shown here is derived from an EMBL/GenBank/DDBJ whole genome shotgun (WGS) entry which is preliminary data.</text>
</comment>
<feature type="region of interest" description="Disordered" evidence="1">
    <location>
        <begin position="545"/>
        <end position="574"/>
    </location>
</feature>
<accession>A0AAN7M8C4</accession>
<reference evidence="2 3" key="1">
    <citation type="journal article" date="2023" name="Hortic Res">
        <title>Pangenome of water caltrop reveals structural variations and asymmetric subgenome divergence after allopolyploidization.</title>
        <authorList>
            <person name="Zhang X."/>
            <person name="Chen Y."/>
            <person name="Wang L."/>
            <person name="Yuan Y."/>
            <person name="Fang M."/>
            <person name="Shi L."/>
            <person name="Lu R."/>
            <person name="Comes H.P."/>
            <person name="Ma Y."/>
            <person name="Chen Y."/>
            <person name="Huang G."/>
            <person name="Zhou Y."/>
            <person name="Zheng Z."/>
            <person name="Qiu Y."/>
        </authorList>
    </citation>
    <scope>NUCLEOTIDE SEQUENCE [LARGE SCALE GENOMIC DNA]</scope>
    <source>
        <strain evidence="2">F231</strain>
    </source>
</reference>
<keyword evidence="3" id="KW-1185">Reference proteome</keyword>
<evidence type="ECO:0008006" key="4">
    <source>
        <dbReference type="Google" id="ProtNLM"/>
    </source>
</evidence>
<dbReference type="PANTHER" id="PTHR32166:SF24">
    <property type="entry name" value="F16P17.2 PROTEIN"/>
    <property type="match status" value="1"/>
</dbReference>
<organism evidence="2 3">
    <name type="scientific">Trapa natans</name>
    <name type="common">Water chestnut</name>
    <dbReference type="NCBI Taxonomy" id="22666"/>
    <lineage>
        <taxon>Eukaryota</taxon>
        <taxon>Viridiplantae</taxon>
        <taxon>Streptophyta</taxon>
        <taxon>Embryophyta</taxon>
        <taxon>Tracheophyta</taxon>
        <taxon>Spermatophyta</taxon>
        <taxon>Magnoliopsida</taxon>
        <taxon>eudicotyledons</taxon>
        <taxon>Gunneridae</taxon>
        <taxon>Pentapetalae</taxon>
        <taxon>rosids</taxon>
        <taxon>malvids</taxon>
        <taxon>Myrtales</taxon>
        <taxon>Lythraceae</taxon>
        <taxon>Trapa</taxon>
    </lineage>
</organism>
<sequence length="574" mass="65155">MLEDSVKKLKSPKTSPCPTLSKAQIDCALDCLADWVYESCGSVSLSSLEHPKFKNFLGQLGLPFVARREFAGARLDVKFQGARADSEARIRDALFFQVSTDGWKCIGGVHDEVEADRLVNLTVNLPNGSSLYRRAVFVSGSVPSSYAEEVLWETITGITGNNFQRCVGIVSDKFKAKALRNLENQNQWMINLSCQFQGFSSLLKDFCKDVPLFRTVIDNCLKIASFVNNHVRVRKGFQKCQLQEYGHYWLIRAPPRIHDGSNVGHVFLMFEDIFNSLRALQLVLREESFKKASTEDAAASEVADMVLDTGFWNGLEAARSLVKLVRDMAKEMESERPLIGQCLPLWDELRLKIKDCCLKYQVPEAPLEKAVERRFRKNYHPAWAAAFILNPLYMIRDISGKYLPPFKCLTPEQEKDVDKLITRLVTREEAHIALMELMKWRTEGLDPVYAQAVQMKERDSVTGKMRLVNPQSSRLVWETYLSEFKSLGRVAVRLIFLHATSCGFKCNWSFLKWVSSSARGYSRVGLDRAQKLVFLAAQAKLERRDFSSEDELDAELFSPAKGEDDVPNAMEIPP</sequence>
<dbReference type="PANTHER" id="PTHR32166">
    <property type="entry name" value="OSJNBA0013A04.12 PROTEIN"/>
    <property type="match status" value="1"/>
</dbReference>
<dbReference type="Proteomes" id="UP001346149">
    <property type="component" value="Unassembled WGS sequence"/>
</dbReference>
<evidence type="ECO:0000313" key="3">
    <source>
        <dbReference type="Proteomes" id="UP001346149"/>
    </source>
</evidence>
<dbReference type="SUPFAM" id="SSF53098">
    <property type="entry name" value="Ribonuclease H-like"/>
    <property type="match status" value="1"/>
</dbReference>
<gene>
    <name evidence="2" type="ORF">SAY86_023718</name>
</gene>
<protein>
    <recommendedName>
        <fullName evidence="4">DUF659 domain-containing protein</fullName>
    </recommendedName>
</protein>
<dbReference type="AlphaFoldDB" id="A0AAN7M8C4"/>
<evidence type="ECO:0000313" key="2">
    <source>
        <dbReference type="EMBL" id="KAK4793283.1"/>
    </source>
</evidence>
<dbReference type="EMBL" id="JAXQNO010000008">
    <property type="protein sequence ID" value="KAK4793283.1"/>
    <property type="molecule type" value="Genomic_DNA"/>
</dbReference>
<proteinExistence type="predicted"/>
<evidence type="ECO:0000256" key="1">
    <source>
        <dbReference type="SAM" id="MobiDB-lite"/>
    </source>
</evidence>
<name>A0AAN7M8C4_TRANT</name>
<dbReference type="InterPro" id="IPR012337">
    <property type="entry name" value="RNaseH-like_sf"/>
</dbReference>